<feature type="compositionally biased region" description="Low complexity" evidence="6">
    <location>
        <begin position="72"/>
        <end position="85"/>
    </location>
</feature>
<dbReference type="Pfam" id="PF02984">
    <property type="entry name" value="Cyclin_C"/>
    <property type="match status" value="1"/>
</dbReference>
<dbReference type="InterPro" id="IPR039361">
    <property type="entry name" value="Cyclin"/>
</dbReference>
<feature type="compositionally biased region" description="Low complexity" evidence="6">
    <location>
        <begin position="43"/>
        <end position="57"/>
    </location>
</feature>
<evidence type="ECO:0000313" key="9">
    <source>
        <dbReference type="EMBL" id="CDR46958.1"/>
    </source>
</evidence>
<feature type="domain" description="Cyclin-like" evidence="7">
    <location>
        <begin position="289"/>
        <end position="371"/>
    </location>
</feature>
<dbReference type="GO" id="GO:0051301">
    <property type="term" value="P:cell division"/>
    <property type="evidence" value="ECO:0007669"/>
    <property type="project" value="UniProtKB-KW"/>
</dbReference>
<feature type="compositionally biased region" description="Basic and acidic residues" evidence="6">
    <location>
        <begin position="103"/>
        <end position="112"/>
    </location>
</feature>
<evidence type="ECO:0000259" key="7">
    <source>
        <dbReference type="SMART" id="SM00385"/>
    </source>
</evidence>
<feature type="domain" description="Cyclin C-terminal" evidence="8">
    <location>
        <begin position="285"/>
        <end position="400"/>
    </location>
</feature>
<feature type="compositionally biased region" description="Polar residues" evidence="6">
    <location>
        <begin position="24"/>
        <end position="33"/>
    </location>
</feature>
<evidence type="ECO:0000256" key="4">
    <source>
        <dbReference type="ARBA" id="ARBA00023306"/>
    </source>
</evidence>
<dbReference type="InterPro" id="IPR036915">
    <property type="entry name" value="Cyclin-like_sf"/>
</dbReference>
<evidence type="ECO:0000256" key="3">
    <source>
        <dbReference type="ARBA" id="ARBA00023127"/>
    </source>
</evidence>
<dbReference type="OrthoDB" id="5590282at2759"/>
<reference evidence="9" key="1">
    <citation type="journal article" date="2014" name="Genome Announc.">
        <title>Genome sequence of the yeast Cyberlindnera fabianii (Hansenula fabianii).</title>
        <authorList>
            <person name="Freel K.C."/>
            <person name="Sarilar V."/>
            <person name="Neuveglise C."/>
            <person name="Devillers H."/>
            <person name="Friedrich A."/>
            <person name="Schacherer J."/>
        </authorList>
    </citation>
    <scope>NUCLEOTIDE SEQUENCE</scope>
    <source>
        <strain evidence="9">YJS4271</strain>
    </source>
</reference>
<feature type="region of interest" description="Disordered" evidence="6">
    <location>
        <begin position="1"/>
        <end position="133"/>
    </location>
</feature>
<accession>A0A061BGD5</accession>
<comment type="similarity">
    <text evidence="1">Belongs to the cyclin family. Cyclin AB subfamily.</text>
</comment>
<organism evidence="9">
    <name type="scientific">Cyberlindnera fabianii</name>
    <name type="common">Yeast</name>
    <name type="synonym">Hansenula fabianii</name>
    <dbReference type="NCBI Taxonomy" id="36022"/>
    <lineage>
        <taxon>Eukaryota</taxon>
        <taxon>Fungi</taxon>
        <taxon>Dikarya</taxon>
        <taxon>Ascomycota</taxon>
        <taxon>Saccharomycotina</taxon>
        <taxon>Saccharomycetes</taxon>
        <taxon>Phaffomycetales</taxon>
        <taxon>Phaffomycetaceae</taxon>
        <taxon>Cyberlindnera</taxon>
    </lineage>
</organism>
<gene>
    <name evidence="9" type="ORF">CYFA0S_27e00210g</name>
</gene>
<feature type="domain" description="Cyclin-like" evidence="7">
    <location>
        <begin position="192"/>
        <end position="276"/>
    </location>
</feature>
<dbReference type="FunFam" id="1.10.472.10:FF:000005">
    <property type="entry name" value="G2/mitotic-specific cyclin B"/>
    <property type="match status" value="1"/>
</dbReference>
<evidence type="ECO:0000256" key="1">
    <source>
        <dbReference type="ARBA" id="ARBA00006955"/>
    </source>
</evidence>
<dbReference type="VEuPathDB" id="FungiDB:BON22_4978"/>
<dbReference type="CDD" id="cd20568">
    <property type="entry name" value="CYCLIN_CLBs_yeast_rpt1"/>
    <property type="match status" value="1"/>
</dbReference>
<dbReference type="Gene3D" id="1.10.472.10">
    <property type="entry name" value="Cyclin-like"/>
    <property type="match status" value="2"/>
</dbReference>
<dbReference type="GO" id="GO:0016538">
    <property type="term" value="F:cyclin-dependent protein serine/threonine kinase regulator activity"/>
    <property type="evidence" value="ECO:0007669"/>
    <property type="project" value="InterPro"/>
</dbReference>
<dbReference type="AlphaFoldDB" id="A0A061BGD5"/>
<dbReference type="GO" id="GO:0044772">
    <property type="term" value="P:mitotic cell cycle phase transition"/>
    <property type="evidence" value="ECO:0007669"/>
    <property type="project" value="InterPro"/>
</dbReference>
<evidence type="ECO:0000256" key="2">
    <source>
        <dbReference type="ARBA" id="ARBA00022618"/>
    </source>
</evidence>
<protein>
    <submittedName>
        <fullName evidence="9">CYFA0S27e00210g1_1</fullName>
    </submittedName>
</protein>
<feature type="compositionally biased region" description="Polar residues" evidence="6">
    <location>
        <begin position="58"/>
        <end position="71"/>
    </location>
</feature>
<dbReference type="InterPro" id="IPR048258">
    <property type="entry name" value="Cyclins_cyclin-box"/>
</dbReference>
<dbReference type="PROSITE" id="PS00292">
    <property type="entry name" value="CYCLINS"/>
    <property type="match status" value="1"/>
</dbReference>
<dbReference type="PANTHER" id="PTHR10177">
    <property type="entry name" value="CYCLINS"/>
    <property type="match status" value="1"/>
</dbReference>
<dbReference type="PIRSF" id="PIRSF001771">
    <property type="entry name" value="Cyclin_A_B_D_E"/>
    <property type="match status" value="1"/>
</dbReference>
<name>A0A061BGD5_CYBFA</name>
<dbReference type="VEuPathDB" id="FungiDB:BON22_4977"/>
<dbReference type="SMART" id="SM01332">
    <property type="entry name" value="Cyclin_C"/>
    <property type="match status" value="1"/>
</dbReference>
<dbReference type="InterPro" id="IPR013763">
    <property type="entry name" value="Cyclin-like_dom"/>
</dbReference>
<dbReference type="InterPro" id="IPR004367">
    <property type="entry name" value="Cyclin_C-dom"/>
</dbReference>
<keyword evidence="4" id="KW-0131">Cell cycle</keyword>
<dbReference type="SMART" id="SM00385">
    <property type="entry name" value="CYCLIN"/>
    <property type="match status" value="2"/>
</dbReference>
<keyword evidence="3 5" id="KW-0195">Cyclin</keyword>
<proteinExistence type="inferred from homology"/>
<dbReference type="SUPFAM" id="SSF47954">
    <property type="entry name" value="Cyclin-like"/>
    <property type="match status" value="2"/>
</dbReference>
<keyword evidence="2" id="KW-0132">Cell division</keyword>
<evidence type="ECO:0000259" key="8">
    <source>
        <dbReference type="SMART" id="SM01332"/>
    </source>
</evidence>
<dbReference type="CDD" id="cd20512">
    <property type="entry name" value="CYCLIN_CLBs_yeast_rpt2"/>
    <property type="match status" value="1"/>
</dbReference>
<dbReference type="InterPro" id="IPR046965">
    <property type="entry name" value="Cyclin_A/B-like"/>
</dbReference>
<evidence type="ECO:0000256" key="5">
    <source>
        <dbReference type="RuleBase" id="RU000383"/>
    </source>
</evidence>
<dbReference type="PhylomeDB" id="A0A061BGD5"/>
<dbReference type="EMBL" id="LK052912">
    <property type="protein sequence ID" value="CDR46958.1"/>
    <property type="molecule type" value="Genomic_DNA"/>
</dbReference>
<dbReference type="InterPro" id="IPR006671">
    <property type="entry name" value="Cyclin_N"/>
</dbReference>
<sequence>MSENTAAHGPVRDENAIIKRSKPLTDSKTTTTRQLRKPDAKVSSLAPAASLGPSQASTTGPTTTRQALTNVTNTSTATSRIHTTTKVQTRSKTAAAAAASTVKDNDNKDKPRVGTKRSATQLDEQTDVKRSKTEQEWEDLDKFDLDDPLMVCEYVNDIFEYFSRLEISTLPDPKYLEWQKGLKPKMRSILVDWIVEVHLRFRLLPETLFLAINIMDRFMSKETVQVDKLQLLATGSLFIAAKYEEVYSPSVKNYSYVTDGGYTEEDILNAERYILQVLEFDLSYPNPMNFLRRISKADDYDIETRTVGKYLLEISIMDHRFIGIKPSLCAAAAMYLSRRMLGRSPWNKTLIHYSGGYTKSDMKHVIDLLMKYLIEPVAHEEFFKKYASKKYMKSSILARQWAKQVEAEKLDVMSE</sequence>
<dbReference type="Pfam" id="PF00134">
    <property type="entry name" value="Cyclin_N"/>
    <property type="match status" value="1"/>
</dbReference>
<evidence type="ECO:0000256" key="6">
    <source>
        <dbReference type="SAM" id="MobiDB-lite"/>
    </source>
</evidence>